<name>A0ABM3R7T9_SPIOL</name>
<reference evidence="3" key="2">
    <citation type="submission" date="2025-08" db="UniProtKB">
        <authorList>
            <consortium name="RefSeq"/>
        </authorList>
    </citation>
    <scope>IDENTIFICATION</scope>
    <source>
        <tissue evidence="3">Leaf</tissue>
    </source>
</reference>
<keyword evidence="2" id="KW-1185">Reference proteome</keyword>
<evidence type="ECO:0000313" key="3">
    <source>
        <dbReference type="RefSeq" id="XP_056691692.1"/>
    </source>
</evidence>
<sequence length="178" mass="19543">MMHVRKGGDNNTICYDKDCPDFNANDGTIQLGEVLPPSNKGHDPQDIIEINLMQDDGGIWHIYGSNSGYIGCWKGEIFSSLKEKATTMIFGGEVYTPAWSDTSPPMGSGSFQNGIPSETSYFSDILVNFNTGDTDPKNPEIVETRCYWVGDVGGGDRLEGYGFFFCGRGGKDKAKCFY</sequence>
<accession>A0ABM3R7T9</accession>
<evidence type="ECO:0000259" key="1">
    <source>
        <dbReference type="PROSITE" id="PS52045"/>
    </source>
</evidence>
<organism evidence="2 3">
    <name type="scientific">Spinacia oleracea</name>
    <name type="common">Spinach</name>
    <dbReference type="NCBI Taxonomy" id="3562"/>
    <lineage>
        <taxon>Eukaryota</taxon>
        <taxon>Viridiplantae</taxon>
        <taxon>Streptophyta</taxon>
        <taxon>Embryophyta</taxon>
        <taxon>Tracheophyta</taxon>
        <taxon>Spermatophyta</taxon>
        <taxon>Magnoliopsida</taxon>
        <taxon>eudicotyledons</taxon>
        <taxon>Gunneridae</taxon>
        <taxon>Pentapetalae</taxon>
        <taxon>Caryophyllales</taxon>
        <taxon>Chenopodiaceae</taxon>
        <taxon>Chenopodioideae</taxon>
        <taxon>Anserineae</taxon>
        <taxon>Spinacia</taxon>
    </lineage>
</organism>
<dbReference type="RefSeq" id="XP_056691692.1">
    <property type="nucleotide sequence ID" value="XM_056835714.1"/>
</dbReference>
<reference evidence="2" key="1">
    <citation type="journal article" date="2021" name="Nat. Commun.">
        <title>Genomic analyses provide insights into spinach domestication and the genetic basis of agronomic traits.</title>
        <authorList>
            <person name="Cai X."/>
            <person name="Sun X."/>
            <person name="Xu C."/>
            <person name="Sun H."/>
            <person name="Wang X."/>
            <person name="Ge C."/>
            <person name="Zhang Z."/>
            <person name="Wang Q."/>
            <person name="Fei Z."/>
            <person name="Jiao C."/>
            <person name="Wang Q."/>
        </authorList>
    </citation>
    <scope>NUCLEOTIDE SEQUENCE [LARGE SCALE GENOMIC DNA]</scope>
    <source>
        <strain evidence="2">cv. Varoflay</strain>
    </source>
</reference>
<proteinExistence type="predicted"/>
<dbReference type="Proteomes" id="UP000813463">
    <property type="component" value="Chromosome 2"/>
</dbReference>
<feature type="domain" description="Neprosin PEP catalytic" evidence="1">
    <location>
        <begin position="1"/>
        <end position="177"/>
    </location>
</feature>
<dbReference type="PANTHER" id="PTHR31589:SF223">
    <property type="entry name" value="PROTEIN, PUTATIVE (DUF239)-RELATED"/>
    <property type="match status" value="1"/>
</dbReference>
<protein>
    <recommendedName>
        <fullName evidence="1">Neprosin PEP catalytic domain-containing protein</fullName>
    </recommendedName>
</protein>
<evidence type="ECO:0000313" key="2">
    <source>
        <dbReference type="Proteomes" id="UP000813463"/>
    </source>
</evidence>
<dbReference type="InterPro" id="IPR053168">
    <property type="entry name" value="Glutamic_endopeptidase"/>
</dbReference>
<dbReference type="GeneID" id="130467255"/>
<dbReference type="PROSITE" id="PS52045">
    <property type="entry name" value="NEPROSIN_PEP_CD"/>
    <property type="match status" value="1"/>
</dbReference>
<dbReference type="InterPro" id="IPR004314">
    <property type="entry name" value="Neprosin"/>
</dbReference>
<dbReference type="PANTHER" id="PTHR31589">
    <property type="entry name" value="PROTEIN, PUTATIVE (DUF239)-RELATED-RELATED"/>
    <property type="match status" value="1"/>
</dbReference>
<dbReference type="Pfam" id="PF03080">
    <property type="entry name" value="Neprosin"/>
    <property type="match status" value="1"/>
</dbReference>
<gene>
    <name evidence="3" type="primary">LOC130467255</name>
</gene>